<dbReference type="Pfam" id="PF12770">
    <property type="entry name" value="CHAT"/>
    <property type="match status" value="1"/>
</dbReference>
<dbReference type="AlphaFoldDB" id="A0A5C5RLW8"/>
<gene>
    <name evidence="2" type="ORF">FK268_14445</name>
</gene>
<keyword evidence="3" id="KW-1185">Reference proteome</keyword>
<evidence type="ECO:0000259" key="1">
    <source>
        <dbReference type="Pfam" id="PF12770"/>
    </source>
</evidence>
<evidence type="ECO:0000313" key="3">
    <source>
        <dbReference type="Proteomes" id="UP000319792"/>
    </source>
</evidence>
<protein>
    <submittedName>
        <fullName evidence="2">CHAT domain-containing protein</fullName>
    </submittedName>
</protein>
<dbReference type="InterPro" id="IPR024983">
    <property type="entry name" value="CHAT_dom"/>
</dbReference>
<name>A0A5C5RLW8_9ACTN</name>
<organism evidence="2 3">
    <name type="scientific">Tsukamurella sputi</name>
    <dbReference type="NCBI Taxonomy" id="2591848"/>
    <lineage>
        <taxon>Bacteria</taxon>
        <taxon>Bacillati</taxon>
        <taxon>Actinomycetota</taxon>
        <taxon>Actinomycetes</taxon>
        <taxon>Mycobacteriales</taxon>
        <taxon>Tsukamurellaceae</taxon>
        <taxon>Tsukamurella</taxon>
    </lineage>
</organism>
<comment type="caution">
    <text evidence="2">The sequence shown here is derived from an EMBL/GenBank/DDBJ whole genome shotgun (WGS) entry which is preliminary data.</text>
</comment>
<dbReference type="Proteomes" id="UP000319792">
    <property type="component" value="Unassembled WGS sequence"/>
</dbReference>
<reference evidence="2 3" key="2">
    <citation type="submission" date="2019-08" db="EMBL/GenBank/DDBJ databases">
        <title>Tsukamurella conjunctivitidis sp. nov., Tsukamurella assacharolytica sp. nov. and Tsukamurella sputae sp. nov. isolated from patients with conjunctivitis, bacteraemia (lymphoma) and respiratory infection (sputum) in Hong Kong.</title>
        <authorList>
            <person name="Fok K.M.N."/>
            <person name="Fong J.Y.H."/>
        </authorList>
    </citation>
    <scope>NUCLEOTIDE SEQUENCE [LARGE SCALE GENOMIC DNA]</scope>
    <source>
        <strain evidence="2 3">HKU70</strain>
    </source>
</reference>
<proteinExistence type="predicted"/>
<reference evidence="2 3" key="1">
    <citation type="submission" date="2019-06" db="EMBL/GenBank/DDBJ databases">
        <authorList>
            <person name="Teng J.L.L."/>
            <person name="Lee H.H."/>
            <person name="Lau S.K.P."/>
            <person name="Woo P.C.Y."/>
        </authorList>
    </citation>
    <scope>NUCLEOTIDE SEQUENCE [LARGE SCALE GENOMIC DNA]</scope>
    <source>
        <strain evidence="2 3">HKU70</strain>
    </source>
</reference>
<dbReference type="OrthoDB" id="4775645at2"/>
<dbReference type="RefSeq" id="WP_146435245.1">
    <property type="nucleotide sequence ID" value="NZ_VIGV01000004.1"/>
</dbReference>
<sequence length="816" mass="90627">MTTTSDLIEKLEYAFEAGRFSGDTIYAESETAHTLGKERFDEAVRLTRRECPFSDAEKAAELYGWAAGISKANNLGYEEDCEARLAMLLEWVVVPNRDEARLRASQLMYEIGERFLVRGEKNLGAMQLTNGALAIAEMNNATPAQQESAAATLRRALKMRAPGSADFAYGLTNLAVIETQQVGRLPKTERSAAYRNVLRKLNRANKLFVANKERVPRSIYQDAVLEALTRWLSHELDLARDKAYSSSIPESENVDLRGLSKAEYVSAIVSNFAALGLDSLPEWVPKPEPITQAAIAKIPMFEDCIRRAKSYLDATTSTHAPIHLKLYNLRRMARQEVDFPYSAMDNLFSSGQSELFLMWAVKCMKWQDSVAPPEDGRYRNLMKRSGQCIRTLRATWSDRDIERLLARNPLEFRFIACELARLGEWQDSFELLEATRGLVSSKTLNDDTDRLSNVVDSLTWVHVTNSPMGTYAVCLRDGNFSGREFPSLNGSKLSALFANITGSGLLLEQNAKGPTAANTAQEIARAIAPVGDWIFEASGAEIVLMPGGYYQAFPVWSIGMLGEAVSNDEKRVSNSPSRNIAYKNSVARAQRHQRRPLIAIEEASSAPGFDPLPWSQHEPRVLSSICDSIEVETSPATFDSLSNSLARSLATHFTGHSYADPNPYFSAIVTYGERVTVGDLLGLEICNDLVVLGSCQSGLALNFMQQDEYLSIQSAIFYAGARYCIGTSWPVKDYVAFAFSVQFYSAMKGLRHAGDVGFATTRESVAHVVRWMRNSTLEDVNRLFSEHRVPLLEGDPAAPAFRYYDWAAFGVIGTSL</sequence>
<dbReference type="EMBL" id="VIGV01000004">
    <property type="protein sequence ID" value="TWS23483.1"/>
    <property type="molecule type" value="Genomic_DNA"/>
</dbReference>
<feature type="domain" description="CHAT" evidence="1">
    <location>
        <begin position="529"/>
        <end position="813"/>
    </location>
</feature>
<accession>A0A5C5RLW8</accession>
<evidence type="ECO:0000313" key="2">
    <source>
        <dbReference type="EMBL" id="TWS23483.1"/>
    </source>
</evidence>